<proteinExistence type="predicted"/>
<evidence type="ECO:0000256" key="2">
    <source>
        <dbReference type="SAM" id="Phobius"/>
    </source>
</evidence>
<dbReference type="EMBL" id="UAQM01000001">
    <property type="protein sequence ID" value="SPU42613.1"/>
    <property type="molecule type" value="Genomic_DNA"/>
</dbReference>
<feature type="region of interest" description="Disordered" evidence="1">
    <location>
        <begin position="59"/>
        <end position="93"/>
    </location>
</feature>
<evidence type="ECO:0000259" key="3">
    <source>
        <dbReference type="Pfam" id="PF26273"/>
    </source>
</evidence>
<organism evidence="4 5">
    <name type="scientific">Brevundimonas diminuta</name>
    <name type="common">Pseudomonas diminuta</name>
    <dbReference type="NCBI Taxonomy" id="293"/>
    <lineage>
        <taxon>Bacteria</taxon>
        <taxon>Pseudomonadati</taxon>
        <taxon>Pseudomonadota</taxon>
        <taxon>Alphaproteobacteria</taxon>
        <taxon>Caulobacterales</taxon>
        <taxon>Caulobacteraceae</taxon>
        <taxon>Brevundimonas</taxon>
    </lineage>
</organism>
<feature type="domain" description="Glycine zipper-like" evidence="3">
    <location>
        <begin position="12"/>
        <end position="50"/>
    </location>
</feature>
<reference evidence="4 5" key="1">
    <citation type="submission" date="2018-06" db="EMBL/GenBank/DDBJ databases">
        <authorList>
            <consortium name="Pathogen Informatics"/>
            <person name="Doyle S."/>
        </authorList>
    </citation>
    <scope>NUCLEOTIDE SEQUENCE [LARGE SCALE GENOMIC DNA]</scope>
    <source>
        <strain evidence="4 5">NCTC11165</strain>
    </source>
</reference>
<dbReference type="Pfam" id="PF26273">
    <property type="entry name" value="Gly_zipper"/>
    <property type="match status" value="1"/>
</dbReference>
<dbReference type="RefSeq" id="WP_128115080.1">
    <property type="nucleotide sequence ID" value="NZ_UAQM01000001.1"/>
</dbReference>
<feature type="transmembrane region" description="Helical" evidence="2">
    <location>
        <begin position="32"/>
        <end position="52"/>
    </location>
</feature>
<accession>A0A2X1ACG9</accession>
<dbReference type="InterPro" id="IPR058598">
    <property type="entry name" value="Gly_zipper-like_dom"/>
</dbReference>
<protein>
    <recommendedName>
        <fullName evidence="3">Glycine zipper-like domain-containing protein</fullName>
    </recommendedName>
</protein>
<sequence>MKQVNKAAWMPVGIGAGIAIGAGIGAATDNLAMWLALGVAIGSGLGVALMGLSGAKRADKKTEEAAPLTDGVPCVNSHHSDVSDGGGGDGGGD</sequence>
<feature type="transmembrane region" description="Helical" evidence="2">
    <location>
        <begin position="7"/>
        <end position="26"/>
    </location>
</feature>
<gene>
    <name evidence="4" type="ORF">NCTC11165_00762</name>
</gene>
<keyword evidence="2" id="KW-1133">Transmembrane helix</keyword>
<keyword evidence="2" id="KW-0472">Membrane</keyword>
<dbReference type="Proteomes" id="UP000250358">
    <property type="component" value="Unassembled WGS sequence"/>
</dbReference>
<keyword evidence="2" id="KW-0812">Transmembrane</keyword>
<evidence type="ECO:0000313" key="5">
    <source>
        <dbReference type="Proteomes" id="UP000250358"/>
    </source>
</evidence>
<dbReference type="AlphaFoldDB" id="A0A2X1ACG9"/>
<evidence type="ECO:0000313" key="4">
    <source>
        <dbReference type="EMBL" id="SPU42613.1"/>
    </source>
</evidence>
<evidence type="ECO:0000256" key="1">
    <source>
        <dbReference type="SAM" id="MobiDB-lite"/>
    </source>
</evidence>
<name>A0A2X1ACG9_BREDI</name>
<feature type="compositionally biased region" description="Gly residues" evidence="1">
    <location>
        <begin position="84"/>
        <end position="93"/>
    </location>
</feature>